<dbReference type="InterPro" id="IPR001849">
    <property type="entry name" value="PH_domain"/>
</dbReference>
<dbReference type="InterPro" id="IPR003130">
    <property type="entry name" value="GED"/>
</dbReference>
<dbReference type="PANTHER" id="PTHR11566:SF21">
    <property type="entry name" value="DYNAMIN RELATED PROTEIN 1, ISOFORM A"/>
    <property type="match status" value="1"/>
</dbReference>
<feature type="compositionally biased region" description="Basic and acidic residues" evidence="1">
    <location>
        <begin position="200"/>
        <end position="213"/>
    </location>
</feature>
<feature type="compositionally biased region" description="Low complexity" evidence="1">
    <location>
        <begin position="607"/>
        <end position="617"/>
    </location>
</feature>
<feature type="compositionally biased region" description="Polar residues" evidence="1">
    <location>
        <begin position="387"/>
        <end position="401"/>
    </location>
</feature>
<proteinExistence type="predicted"/>
<evidence type="ECO:0000313" key="4">
    <source>
        <dbReference type="EMBL" id="EIE26899.1"/>
    </source>
</evidence>
<dbReference type="EMBL" id="AGSI01000002">
    <property type="protein sequence ID" value="EIE26899.1"/>
    <property type="molecule type" value="Genomic_DNA"/>
</dbReference>
<feature type="domain" description="PH" evidence="2">
    <location>
        <begin position="239"/>
        <end position="372"/>
    </location>
</feature>
<dbReference type="OrthoDB" id="5562561at2759"/>
<reference evidence="4 5" key="1">
    <citation type="journal article" date="2012" name="Genome Biol.">
        <title>The genome of the polar eukaryotic microalga coccomyxa subellipsoidea reveals traits of cold adaptation.</title>
        <authorList>
            <person name="Blanc G."/>
            <person name="Agarkova I."/>
            <person name="Grimwood J."/>
            <person name="Kuo A."/>
            <person name="Brueggeman A."/>
            <person name="Dunigan D."/>
            <person name="Gurnon J."/>
            <person name="Ladunga I."/>
            <person name="Lindquist E."/>
            <person name="Lucas S."/>
            <person name="Pangilinan J."/>
            <person name="Proschold T."/>
            <person name="Salamov A."/>
            <person name="Schmutz J."/>
            <person name="Weeks D."/>
            <person name="Yamada T."/>
            <person name="Claverie J.M."/>
            <person name="Grigoriev I."/>
            <person name="Van Etten J."/>
            <person name="Lomsadze A."/>
            <person name="Borodovsky M."/>
        </authorList>
    </citation>
    <scope>NUCLEOTIDE SEQUENCE [LARGE SCALE GENOMIC DNA]</scope>
    <source>
        <strain evidence="4 5">C-169</strain>
    </source>
</reference>
<protein>
    <recommendedName>
        <fullName evidence="6">PH domain-containing protein</fullName>
    </recommendedName>
</protein>
<dbReference type="InterPro" id="IPR011993">
    <property type="entry name" value="PH-like_dom_sf"/>
</dbReference>
<dbReference type="AlphaFoldDB" id="I0Z8D0"/>
<dbReference type="SMART" id="SM00302">
    <property type="entry name" value="GED"/>
    <property type="match status" value="1"/>
</dbReference>
<sequence length="675" mass="73033">MSFISVETTDYAGFIRRAFMDEGLMGVVAKLPLERNFKLEHVKEVVREADGYQSHLVSPEFGLRRLVDETIGLVLEPVNMCVRRVHQVLIDAAREAARKASLMTNTTVLDDTREPLRLPAFEKAVLFAVTQALENWRDEAMEVAKTIVNMEQTYVTAAFFRHRTAERYKAMMQAQQTARLLGEGKAVAADSDSDDDDDSRDSMDGDSPHRPRELTASSTPIGGPLSGGLTIPATMNDPGDLLTGYLEKRIGENSGRQSLPEAWRWQKRYFVLTEPKGMLYYFKSADDPPNYKGLINMRECKAEDVDVDGLPKSASRSKYDLDGGGGQVSLLIRVSHKDPSKPCVKNHHSLVLRADSASEKFMWLARLKNASDGGGAGGRAPLRGYTSEQLRADSVTSSTAPTPRDGVRRGGTPKVGDVPLGGIGSSALFTEDSGLGPEPVLPSRYGNGVDNRVFDDYLQQLAEDTAAYVRTVCQTIVLTVPKAIIHCQVKRAQAHLLEHLYGAMTGLGGAEAEYLLEEDPESVMGREKLKKSVGDVADAIGLLKHLQEMHYEDEEKAAQPMEVPADIVALAEYRRRRTTSDRSAASLSNGSSPEGAGAGRRSAYPDATAGAGRSAAAGTGGPPGPPARTLSSSRRQATPPPPRVSIPTGPPGPASSPSPMPRRRPPPAPPGETPR</sequence>
<keyword evidence="5" id="KW-1185">Reference proteome</keyword>
<dbReference type="GO" id="GO:0005737">
    <property type="term" value="C:cytoplasm"/>
    <property type="evidence" value="ECO:0007669"/>
    <property type="project" value="TreeGrafter"/>
</dbReference>
<dbReference type="PROSITE" id="PS50003">
    <property type="entry name" value="PH_DOMAIN"/>
    <property type="match status" value="1"/>
</dbReference>
<organism evidence="4 5">
    <name type="scientific">Coccomyxa subellipsoidea (strain C-169)</name>
    <name type="common">Green microalga</name>
    <dbReference type="NCBI Taxonomy" id="574566"/>
    <lineage>
        <taxon>Eukaryota</taxon>
        <taxon>Viridiplantae</taxon>
        <taxon>Chlorophyta</taxon>
        <taxon>core chlorophytes</taxon>
        <taxon>Trebouxiophyceae</taxon>
        <taxon>Trebouxiophyceae incertae sedis</taxon>
        <taxon>Coccomyxaceae</taxon>
        <taxon>Coccomyxa</taxon>
        <taxon>Coccomyxa subellipsoidea</taxon>
    </lineage>
</organism>
<dbReference type="InterPro" id="IPR022812">
    <property type="entry name" value="Dynamin"/>
</dbReference>
<dbReference type="SMART" id="SM00233">
    <property type="entry name" value="PH"/>
    <property type="match status" value="1"/>
</dbReference>
<accession>I0Z8D0</accession>
<dbReference type="CDD" id="cd00821">
    <property type="entry name" value="PH"/>
    <property type="match status" value="1"/>
</dbReference>
<dbReference type="Proteomes" id="UP000007264">
    <property type="component" value="Unassembled WGS sequence"/>
</dbReference>
<feature type="region of interest" description="Disordered" evidence="1">
    <location>
        <begin position="578"/>
        <end position="675"/>
    </location>
</feature>
<feature type="compositionally biased region" description="Pro residues" evidence="1">
    <location>
        <begin position="638"/>
        <end position="675"/>
    </location>
</feature>
<dbReference type="GO" id="GO:0008017">
    <property type="term" value="F:microtubule binding"/>
    <property type="evidence" value="ECO:0007669"/>
    <property type="project" value="TreeGrafter"/>
</dbReference>
<dbReference type="GO" id="GO:0003924">
    <property type="term" value="F:GTPase activity"/>
    <property type="evidence" value="ECO:0007669"/>
    <property type="project" value="InterPro"/>
</dbReference>
<dbReference type="Pfam" id="PF00169">
    <property type="entry name" value="PH"/>
    <property type="match status" value="1"/>
</dbReference>
<dbReference type="eggNOG" id="KOG0446">
    <property type="taxonomic scope" value="Eukaryota"/>
</dbReference>
<evidence type="ECO:0000259" key="3">
    <source>
        <dbReference type="PROSITE" id="PS51388"/>
    </source>
</evidence>
<evidence type="ECO:0000256" key="1">
    <source>
        <dbReference type="SAM" id="MobiDB-lite"/>
    </source>
</evidence>
<evidence type="ECO:0000313" key="5">
    <source>
        <dbReference type="Proteomes" id="UP000007264"/>
    </source>
</evidence>
<dbReference type="Gene3D" id="2.30.29.30">
    <property type="entry name" value="Pleckstrin-homology domain (PH domain)/Phosphotyrosine-binding domain (PTB)"/>
    <property type="match status" value="1"/>
</dbReference>
<dbReference type="GO" id="GO:0016020">
    <property type="term" value="C:membrane"/>
    <property type="evidence" value="ECO:0007669"/>
    <property type="project" value="TreeGrafter"/>
</dbReference>
<dbReference type="GO" id="GO:0005874">
    <property type="term" value="C:microtubule"/>
    <property type="evidence" value="ECO:0007669"/>
    <property type="project" value="TreeGrafter"/>
</dbReference>
<gene>
    <name evidence="4" type="ORF">COCSUDRAFT_64712</name>
</gene>
<feature type="region of interest" description="Disordered" evidence="1">
    <location>
        <begin position="387"/>
        <end position="416"/>
    </location>
</feature>
<comment type="caution">
    <text evidence="4">The sequence shown here is derived from an EMBL/GenBank/DDBJ whole genome shotgun (WGS) entry which is preliminary data.</text>
</comment>
<feature type="region of interest" description="Disordered" evidence="1">
    <location>
        <begin position="183"/>
        <end position="233"/>
    </location>
</feature>
<dbReference type="InterPro" id="IPR000375">
    <property type="entry name" value="Dynamin_stalk"/>
</dbReference>
<dbReference type="GeneID" id="17044908"/>
<evidence type="ECO:0008006" key="6">
    <source>
        <dbReference type="Google" id="ProtNLM"/>
    </source>
</evidence>
<name>I0Z8D0_COCSC</name>
<dbReference type="Pfam" id="PF02212">
    <property type="entry name" value="GED"/>
    <property type="match status" value="1"/>
</dbReference>
<dbReference type="InterPro" id="IPR020850">
    <property type="entry name" value="GED_dom"/>
</dbReference>
<dbReference type="GO" id="GO:0005525">
    <property type="term" value="F:GTP binding"/>
    <property type="evidence" value="ECO:0007669"/>
    <property type="project" value="UniProtKB-KW"/>
</dbReference>
<dbReference type="PROSITE" id="PS51388">
    <property type="entry name" value="GED"/>
    <property type="match status" value="1"/>
</dbReference>
<evidence type="ECO:0000259" key="2">
    <source>
        <dbReference type="PROSITE" id="PS50003"/>
    </source>
</evidence>
<dbReference type="SUPFAM" id="SSF50729">
    <property type="entry name" value="PH domain-like"/>
    <property type="match status" value="1"/>
</dbReference>
<dbReference type="STRING" id="574566.I0Z8D0"/>
<dbReference type="KEGG" id="csl:COCSUDRAFT_64712"/>
<feature type="domain" description="GED" evidence="3">
    <location>
        <begin position="458"/>
        <end position="551"/>
    </location>
</feature>
<dbReference type="PANTHER" id="PTHR11566">
    <property type="entry name" value="DYNAMIN"/>
    <property type="match status" value="1"/>
</dbReference>
<dbReference type="RefSeq" id="XP_005651443.1">
    <property type="nucleotide sequence ID" value="XM_005651386.1"/>
</dbReference>
<dbReference type="Pfam" id="PF01031">
    <property type="entry name" value="Dynamin_M"/>
    <property type="match status" value="1"/>
</dbReference>
<dbReference type="Gene3D" id="1.20.120.1240">
    <property type="entry name" value="Dynamin, middle domain"/>
    <property type="match status" value="2"/>
</dbReference>